<feature type="chain" id="PRO_5045159366" evidence="1">
    <location>
        <begin position="23"/>
        <end position="132"/>
    </location>
</feature>
<comment type="caution">
    <text evidence="2">The sequence shown here is derived from an EMBL/GenBank/DDBJ whole genome shotgun (WGS) entry which is preliminary data.</text>
</comment>
<gene>
    <name evidence="2" type="ORF">GCM10010862_48840</name>
</gene>
<reference evidence="3" key="1">
    <citation type="journal article" date="2019" name="Int. J. Syst. Evol. Microbiol.">
        <title>The Global Catalogue of Microorganisms (GCM) 10K type strain sequencing project: providing services to taxonomists for standard genome sequencing and annotation.</title>
        <authorList>
            <consortium name="The Broad Institute Genomics Platform"/>
            <consortium name="The Broad Institute Genome Sequencing Center for Infectious Disease"/>
            <person name="Wu L."/>
            <person name="Ma J."/>
        </authorList>
    </citation>
    <scope>NUCLEOTIDE SEQUENCE [LARGE SCALE GENOMIC DNA]</scope>
    <source>
        <strain evidence="3">NBRC 112416</strain>
    </source>
</reference>
<proteinExistence type="predicted"/>
<protein>
    <submittedName>
        <fullName evidence="2">Uncharacterized protein</fullName>
    </submittedName>
</protein>
<dbReference type="Proteomes" id="UP001156691">
    <property type="component" value="Unassembled WGS sequence"/>
</dbReference>
<evidence type="ECO:0000313" key="2">
    <source>
        <dbReference type="EMBL" id="GLQ57625.1"/>
    </source>
</evidence>
<sequence>MQLKSAIVGMLVAGVLASPAWASGGIYCNAGDAAGIDLATGRLAVLHILDATVSVGEETWTTAPARISGTPIVVGQAFEDADSIAVDLMDDNYEAILVRLRLVTEREADEIVIAGTLAVAGRGVWAVTCEAG</sequence>
<dbReference type="EMBL" id="BSNS01000024">
    <property type="protein sequence ID" value="GLQ57625.1"/>
    <property type="molecule type" value="Genomic_DNA"/>
</dbReference>
<accession>A0ABQ5WDQ5</accession>
<organism evidence="2 3">
    <name type="scientific">Devosia nitrariae</name>
    <dbReference type="NCBI Taxonomy" id="2071872"/>
    <lineage>
        <taxon>Bacteria</taxon>
        <taxon>Pseudomonadati</taxon>
        <taxon>Pseudomonadota</taxon>
        <taxon>Alphaproteobacteria</taxon>
        <taxon>Hyphomicrobiales</taxon>
        <taxon>Devosiaceae</taxon>
        <taxon>Devosia</taxon>
    </lineage>
</organism>
<evidence type="ECO:0000256" key="1">
    <source>
        <dbReference type="SAM" id="SignalP"/>
    </source>
</evidence>
<keyword evidence="1" id="KW-0732">Signal</keyword>
<feature type="signal peptide" evidence="1">
    <location>
        <begin position="1"/>
        <end position="22"/>
    </location>
</feature>
<dbReference type="RefSeq" id="WP_284343005.1">
    <property type="nucleotide sequence ID" value="NZ_BSNS01000024.1"/>
</dbReference>
<keyword evidence="3" id="KW-1185">Reference proteome</keyword>
<evidence type="ECO:0000313" key="3">
    <source>
        <dbReference type="Proteomes" id="UP001156691"/>
    </source>
</evidence>
<name>A0ABQ5WDQ5_9HYPH</name>